<dbReference type="InterPro" id="IPR018297">
    <property type="entry name" value="A/G_cyclase_CS"/>
</dbReference>
<accession>A0AAD9P4F2</accession>
<evidence type="ECO:0000256" key="12">
    <source>
        <dbReference type="ARBA" id="ARBA00023293"/>
    </source>
</evidence>
<dbReference type="InterPro" id="IPR001054">
    <property type="entry name" value="A/G_cyclase"/>
</dbReference>
<evidence type="ECO:0000256" key="8">
    <source>
        <dbReference type="ARBA" id="ARBA00023136"/>
    </source>
</evidence>
<keyword evidence="4" id="KW-0732">Signal</keyword>
<dbReference type="GO" id="GO:0007168">
    <property type="term" value="P:receptor guanylyl cyclase signaling pathway"/>
    <property type="evidence" value="ECO:0007669"/>
    <property type="project" value="TreeGrafter"/>
</dbReference>
<evidence type="ECO:0000256" key="11">
    <source>
        <dbReference type="ARBA" id="ARBA00023239"/>
    </source>
</evidence>
<evidence type="ECO:0000259" key="18">
    <source>
        <dbReference type="PROSITE" id="PS50125"/>
    </source>
</evidence>
<keyword evidence="5" id="KW-0547">Nucleotide-binding</keyword>
<dbReference type="Gene3D" id="3.30.70.1230">
    <property type="entry name" value="Nucleotide cyclase"/>
    <property type="match status" value="1"/>
</dbReference>
<protein>
    <recommendedName>
        <fullName evidence="2 14">Guanylate cyclase</fullName>
        <ecNumber evidence="2 14">4.6.1.2</ecNumber>
    </recommendedName>
</protein>
<evidence type="ECO:0000256" key="3">
    <source>
        <dbReference type="ARBA" id="ARBA00022692"/>
    </source>
</evidence>
<comment type="similarity">
    <text evidence="13">Belongs to the adenylyl cyclase class-4/guanylyl cyclase family.</text>
</comment>
<evidence type="ECO:0000256" key="14">
    <source>
        <dbReference type="RuleBase" id="RU003431"/>
    </source>
</evidence>
<dbReference type="GO" id="GO:0004383">
    <property type="term" value="F:guanylate cyclase activity"/>
    <property type="evidence" value="ECO:0007669"/>
    <property type="project" value="UniProtKB-EC"/>
</dbReference>
<comment type="caution">
    <text evidence="19">The sequence shown here is derived from an EMBL/GenBank/DDBJ whole genome shotgun (WGS) entry which is preliminary data.</text>
</comment>
<evidence type="ECO:0000256" key="16">
    <source>
        <dbReference type="SAM" id="Phobius"/>
    </source>
</evidence>
<dbReference type="SMART" id="SM00044">
    <property type="entry name" value="CYCc"/>
    <property type="match status" value="1"/>
</dbReference>
<keyword evidence="3 16" id="KW-0812">Transmembrane</keyword>
<dbReference type="Pfam" id="PF07714">
    <property type="entry name" value="PK_Tyr_Ser-Thr"/>
    <property type="match status" value="1"/>
</dbReference>
<dbReference type="GO" id="GO:0005886">
    <property type="term" value="C:plasma membrane"/>
    <property type="evidence" value="ECO:0007669"/>
    <property type="project" value="TreeGrafter"/>
</dbReference>
<dbReference type="EC" id="4.6.1.2" evidence="2 14"/>
<dbReference type="GO" id="GO:0005524">
    <property type="term" value="F:ATP binding"/>
    <property type="evidence" value="ECO:0007669"/>
    <property type="project" value="InterPro"/>
</dbReference>
<reference evidence="19" key="1">
    <citation type="journal article" date="2023" name="Mol. Biol. Evol.">
        <title>Third-Generation Sequencing Reveals the Adaptive Role of the Epigenome in Three Deep-Sea Polychaetes.</title>
        <authorList>
            <person name="Perez M."/>
            <person name="Aroh O."/>
            <person name="Sun Y."/>
            <person name="Lan Y."/>
            <person name="Juniper S.K."/>
            <person name="Young C.R."/>
            <person name="Angers B."/>
            <person name="Qian P.Y."/>
        </authorList>
    </citation>
    <scope>NUCLEOTIDE SEQUENCE</scope>
    <source>
        <strain evidence="19">R07B-5</strain>
    </source>
</reference>
<dbReference type="InterPro" id="IPR001245">
    <property type="entry name" value="Ser-Thr/Tyr_kinase_cat_dom"/>
</dbReference>
<dbReference type="Gene3D" id="3.40.190.10">
    <property type="entry name" value="Periplasmic binding protein-like II"/>
    <property type="match status" value="2"/>
</dbReference>
<dbReference type="SUPFAM" id="SSF55073">
    <property type="entry name" value="Nucleotide cyclase"/>
    <property type="match status" value="1"/>
</dbReference>
<comment type="catalytic activity">
    <reaction evidence="14">
        <text>GTP = 3',5'-cyclic GMP + diphosphate</text>
        <dbReference type="Rhea" id="RHEA:13665"/>
        <dbReference type="ChEBI" id="CHEBI:33019"/>
        <dbReference type="ChEBI" id="CHEBI:37565"/>
        <dbReference type="ChEBI" id="CHEBI:57746"/>
        <dbReference type="EC" id="4.6.1.2"/>
    </reaction>
</comment>
<dbReference type="GO" id="GO:0005525">
    <property type="term" value="F:GTP binding"/>
    <property type="evidence" value="ECO:0007669"/>
    <property type="project" value="UniProtKB-KW"/>
</dbReference>
<evidence type="ECO:0000256" key="4">
    <source>
        <dbReference type="ARBA" id="ARBA00022729"/>
    </source>
</evidence>
<dbReference type="PANTHER" id="PTHR11920:SF501">
    <property type="entry name" value="GUANYLATE CYCLASE 32E"/>
    <property type="match status" value="1"/>
</dbReference>
<feature type="region of interest" description="Disordered" evidence="15">
    <location>
        <begin position="406"/>
        <end position="428"/>
    </location>
</feature>
<evidence type="ECO:0000256" key="5">
    <source>
        <dbReference type="ARBA" id="ARBA00022741"/>
    </source>
</evidence>
<dbReference type="GO" id="GO:0004016">
    <property type="term" value="F:adenylate cyclase activity"/>
    <property type="evidence" value="ECO:0007669"/>
    <property type="project" value="TreeGrafter"/>
</dbReference>
<dbReference type="InterPro" id="IPR011009">
    <property type="entry name" value="Kinase-like_dom_sf"/>
</dbReference>
<keyword evidence="9" id="KW-0675">Receptor</keyword>
<comment type="subcellular location">
    <subcellularLocation>
        <location evidence="1">Membrane</location>
        <topology evidence="1">Single-pass type I membrane protein</topology>
    </subcellularLocation>
</comment>
<name>A0AAD9P4F2_RIDPI</name>
<keyword evidence="10" id="KW-0325">Glycoprotein</keyword>
<evidence type="ECO:0000259" key="17">
    <source>
        <dbReference type="PROSITE" id="PS50011"/>
    </source>
</evidence>
<proteinExistence type="inferred from homology"/>
<dbReference type="SUPFAM" id="SSF56112">
    <property type="entry name" value="Protein kinase-like (PK-like)"/>
    <property type="match status" value="1"/>
</dbReference>
<keyword evidence="6 16" id="KW-1133">Transmembrane helix</keyword>
<sequence>MNLRVVVAATFLWLSLPGRVAVAVVTVALLGRGTDFGGHLQDAWLLAYSVARQRHVTLVTSYRRVDIDDALVDVPDSFTAIPEPLGFDIALSSGTTLFPVAAAVIVMAFNLPNVSSLNLTSATIAAIYEGHVTHWNSSAIQRWNPGVHLPSSAIHVISCAGTCSVSGSLSVLSRPAAEGVEETRVTTDYAVIHGVKATPYSAGFIHLPDAVEGRLSYAIVVDRWGRPQSSSDVVESALGTTTNSSSVRVNTTHPFVTFISYVVTLDDPGTCEAAVELYGYVRWITRDPLARRGCLGLRFVPLSSRLRDVIDERVLERLTCGGGRRRRVADIARVQTLAESAVLPVADWKAVLLWIFGAFTVLCALLLARTVWLHLRTLEAMWTTDWRISLDQMTFSGDVKRFRSSVHPADDRRASQPSFGGVGDSRGRSPLHVAPTGTFRGQNVTLRPCRRVPSVRLTLATRKLLLWMRDNVCNVNVLHFYGVVERRSRCYIVSEQCDKGQLRDVIHDAKYHLNDNFKFSMSCDIAAGVAYLHSRDIVHGCLSPSCCFIDARWTVKIGDWEFNKLERVQGQRVLFHWQAANSGLCDEDRMAAERFYTSPELLQSSHAASPSRQSDAYSYAILMIEIFSRKPPFWRQRDTMKPSEILSEVSLGRLTPSLPAELPVSLAAVARAALARDPLTRPTFVGIVSKVSAANPARQSVLDCMMESVDGYVSRLEELVDDRTNELNTALKNMESLLYKMLPAVVARQLAAGQTVAPETFDSVTIFFSDIVGFTALSAESTPLQIVAMLNDLYTTFDAVVDKHDVYKVETIGDAYMVISGLPQPNGISHSGEIAAMAVDLAVMASRFQIRHRPGDRLQLRAGIHSGSVVAGVVGIKMPRYCLFGDTVNTASRMESTSVTMKIQLSERTFELLEQVGGFVMKERGIIKIKGKGAMRTFWLHGRDSTDNEMPAEFTRDVEDGAVCIMVRL</sequence>
<feature type="transmembrane region" description="Helical" evidence="16">
    <location>
        <begin position="351"/>
        <end position="372"/>
    </location>
</feature>
<dbReference type="FunFam" id="3.30.70.1230:FF:000004">
    <property type="entry name" value="Guanylate cyclase"/>
    <property type="match status" value="1"/>
</dbReference>
<dbReference type="PROSITE" id="PS50125">
    <property type="entry name" value="GUANYLATE_CYCLASE_2"/>
    <property type="match status" value="1"/>
</dbReference>
<evidence type="ECO:0000256" key="7">
    <source>
        <dbReference type="ARBA" id="ARBA00023134"/>
    </source>
</evidence>
<dbReference type="GO" id="GO:0001653">
    <property type="term" value="F:peptide receptor activity"/>
    <property type="evidence" value="ECO:0007669"/>
    <property type="project" value="TreeGrafter"/>
</dbReference>
<keyword evidence="20" id="KW-1185">Reference proteome</keyword>
<evidence type="ECO:0000256" key="1">
    <source>
        <dbReference type="ARBA" id="ARBA00004479"/>
    </source>
</evidence>
<dbReference type="InterPro" id="IPR000719">
    <property type="entry name" value="Prot_kinase_dom"/>
</dbReference>
<dbReference type="GO" id="GO:0035556">
    <property type="term" value="P:intracellular signal transduction"/>
    <property type="evidence" value="ECO:0007669"/>
    <property type="project" value="InterPro"/>
</dbReference>
<dbReference type="CDD" id="cd07302">
    <property type="entry name" value="CHD"/>
    <property type="match status" value="1"/>
</dbReference>
<evidence type="ECO:0000313" key="20">
    <source>
        <dbReference type="Proteomes" id="UP001209878"/>
    </source>
</evidence>
<keyword evidence="8 16" id="KW-0472">Membrane</keyword>
<keyword evidence="11 13" id="KW-0456">Lyase</keyword>
<dbReference type="PROSITE" id="PS50011">
    <property type="entry name" value="PROTEIN_KINASE_DOM"/>
    <property type="match status" value="1"/>
</dbReference>
<gene>
    <name evidence="19" type="ORF">NP493_148g04029</name>
</gene>
<organism evidence="19 20">
    <name type="scientific">Ridgeia piscesae</name>
    <name type="common">Tubeworm</name>
    <dbReference type="NCBI Taxonomy" id="27915"/>
    <lineage>
        <taxon>Eukaryota</taxon>
        <taxon>Metazoa</taxon>
        <taxon>Spiralia</taxon>
        <taxon>Lophotrochozoa</taxon>
        <taxon>Annelida</taxon>
        <taxon>Polychaeta</taxon>
        <taxon>Sedentaria</taxon>
        <taxon>Canalipalpata</taxon>
        <taxon>Sabellida</taxon>
        <taxon>Siboglinidae</taxon>
        <taxon>Ridgeia</taxon>
    </lineage>
</organism>
<dbReference type="PANTHER" id="PTHR11920">
    <property type="entry name" value="GUANYLYL CYCLASE"/>
    <property type="match status" value="1"/>
</dbReference>
<keyword evidence="12 14" id="KW-0141">cGMP biosynthesis</keyword>
<evidence type="ECO:0000256" key="2">
    <source>
        <dbReference type="ARBA" id="ARBA00012202"/>
    </source>
</evidence>
<dbReference type="AlphaFoldDB" id="A0AAD9P4F2"/>
<feature type="domain" description="Protein kinase" evidence="17">
    <location>
        <begin position="408"/>
        <end position="702"/>
    </location>
</feature>
<dbReference type="InterPro" id="IPR029787">
    <property type="entry name" value="Nucleotide_cyclase"/>
</dbReference>
<dbReference type="GO" id="GO:0004672">
    <property type="term" value="F:protein kinase activity"/>
    <property type="evidence" value="ECO:0007669"/>
    <property type="project" value="InterPro"/>
</dbReference>
<evidence type="ECO:0000256" key="6">
    <source>
        <dbReference type="ARBA" id="ARBA00022989"/>
    </source>
</evidence>
<dbReference type="InterPro" id="IPR050401">
    <property type="entry name" value="Cyclic_nucleotide_synthase"/>
</dbReference>
<evidence type="ECO:0000256" key="13">
    <source>
        <dbReference type="RuleBase" id="RU000405"/>
    </source>
</evidence>
<dbReference type="EMBL" id="JAODUO010000148">
    <property type="protein sequence ID" value="KAK2187979.1"/>
    <property type="molecule type" value="Genomic_DNA"/>
</dbReference>
<feature type="domain" description="Guanylate cyclase" evidence="18">
    <location>
        <begin position="765"/>
        <end position="895"/>
    </location>
</feature>
<dbReference type="PROSITE" id="PS00452">
    <property type="entry name" value="GUANYLATE_CYCLASE_1"/>
    <property type="match status" value="1"/>
</dbReference>
<dbReference type="Proteomes" id="UP001209878">
    <property type="component" value="Unassembled WGS sequence"/>
</dbReference>
<dbReference type="Pfam" id="PF00211">
    <property type="entry name" value="Guanylate_cyc"/>
    <property type="match status" value="1"/>
</dbReference>
<dbReference type="Gene3D" id="1.10.510.10">
    <property type="entry name" value="Transferase(Phosphotransferase) domain 1"/>
    <property type="match status" value="1"/>
</dbReference>
<evidence type="ECO:0000313" key="19">
    <source>
        <dbReference type="EMBL" id="KAK2187979.1"/>
    </source>
</evidence>
<dbReference type="SUPFAM" id="SSF53850">
    <property type="entry name" value="Periplasmic binding protein-like II"/>
    <property type="match status" value="1"/>
</dbReference>
<keyword evidence="7" id="KW-0342">GTP-binding</keyword>
<evidence type="ECO:0000256" key="15">
    <source>
        <dbReference type="SAM" id="MobiDB-lite"/>
    </source>
</evidence>
<evidence type="ECO:0000256" key="9">
    <source>
        <dbReference type="ARBA" id="ARBA00023170"/>
    </source>
</evidence>
<evidence type="ECO:0000256" key="10">
    <source>
        <dbReference type="ARBA" id="ARBA00023180"/>
    </source>
</evidence>